<gene>
    <name evidence="1" type="ORF">UCMB321_1941</name>
</gene>
<dbReference type="AlphaFoldDB" id="A0A0C2IHI9"/>
<evidence type="ECO:0000313" key="1">
    <source>
        <dbReference type="EMBL" id="KIH84372.1"/>
    </source>
</evidence>
<comment type="caution">
    <text evidence="1">The sequence shown here is derived from an EMBL/GenBank/DDBJ whole genome shotgun (WGS) entry which is preliminary data.</text>
</comment>
<dbReference type="PATRIC" id="fig|226910.6.peg.1933"/>
<accession>A0A0C2IHI9</accession>
<protein>
    <submittedName>
        <fullName evidence="1">Uncharacterized protein</fullName>
    </submittedName>
</protein>
<keyword evidence="2" id="KW-1185">Reference proteome</keyword>
<dbReference type="Proteomes" id="UP000031535">
    <property type="component" value="Unassembled WGS sequence"/>
</dbReference>
<organism evidence="1 2">
    <name type="scientific">Pseudomonas batumici</name>
    <dbReference type="NCBI Taxonomy" id="226910"/>
    <lineage>
        <taxon>Bacteria</taxon>
        <taxon>Pseudomonadati</taxon>
        <taxon>Pseudomonadota</taxon>
        <taxon>Gammaproteobacteria</taxon>
        <taxon>Pseudomonadales</taxon>
        <taxon>Pseudomonadaceae</taxon>
        <taxon>Pseudomonas</taxon>
    </lineage>
</organism>
<proteinExistence type="predicted"/>
<sequence length="44" mass="4549">MFISTDALAGGSERSGTGLLSPVARVSMLRARSNPLEQAIATDT</sequence>
<name>A0A0C2IHI9_9PSED</name>
<dbReference type="STRING" id="226910.UCMB321_1941"/>
<evidence type="ECO:0000313" key="2">
    <source>
        <dbReference type="Proteomes" id="UP000031535"/>
    </source>
</evidence>
<dbReference type="EMBL" id="JXDG01000020">
    <property type="protein sequence ID" value="KIH84372.1"/>
    <property type="molecule type" value="Genomic_DNA"/>
</dbReference>
<reference evidence="1 2" key="1">
    <citation type="submission" date="2015-01" db="EMBL/GenBank/DDBJ databases">
        <title>Complete genome of Pseudomonas batumici UCM B-321 producer of the batumin antibiotic with strong antistaphilococcal and potential anticancer activity.</title>
        <authorList>
            <person name="Klochko V.V."/>
            <person name="Zelena L.B."/>
            <person name="Elena K.A."/>
            <person name="Reva O.N."/>
        </authorList>
    </citation>
    <scope>NUCLEOTIDE SEQUENCE [LARGE SCALE GENOMIC DNA]</scope>
    <source>
        <strain evidence="1 2">UCM B-321</strain>
    </source>
</reference>